<evidence type="ECO:0000256" key="2">
    <source>
        <dbReference type="ARBA" id="ARBA00022618"/>
    </source>
</evidence>
<dbReference type="PANTHER" id="PTHR21015:SF22">
    <property type="entry name" value="GLYCOSYLTRANSFERASE"/>
    <property type="match status" value="1"/>
</dbReference>
<dbReference type="EC" id="2.4.1.227" evidence="10"/>
<evidence type="ECO:0000256" key="1">
    <source>
        <dbReference type="ARBA" id="ARBA00022475"/>
    </source>
</evidence>
<protein>
    <recommendedName>
        <fullName evidence="10">UDP-N-acetylglucosamine--N-acetylmuramyl-(pentapeptide) pyrophosphoryl-undecaprenol N-acetylglucosamine transferase</fullName>
        <ecNumber evidence="10">2.4.1.227</ecNumber>
    </recommendedName>
    <alternativeName>
        <fullName evidence="10">Undecaprenyl-PP-MurNAc-pentapeptide-UDPGlcNAc GlcNAc transferase</fullName>
    </alternativeName>
</protein>
<feature type="binding site" evidence="10">
    <location>
        <position position="120"/>
    </location>
    <ligand>
        <name>UDP-N-acetyl-alpha-D-glucosamine</name>
        <dbReference type="ChEBI" id="CHEBI:57705"/>
    </ligand>
</feature>
<keyword evidence="8 10" id="KW-0131">Cell cycle</keyword>
<dbReference type="EMBL" id="JACJLT010000041">
    <property type="protein sequence ID" value="MBM6875208.1"/>
    <property type="molecule type" value="Genomic_DNA"/>
</dbReference>
<feature type="domain" description="Glycosyl transferase family 28 C-terminal" evidence="12">
    <location>
        <begin position="188"/>
        <end position="334"/>
    </location>
</feature>
<evidence type="ECO:0000313" key="13">
    <source>
        <dbReference type="EMBL" id="MBM6875208.1"/>
    </source>
</evidence>
<reference evidence="13 14" key="1">
    <citation type="journal article" date="2021" name="Sci. Rep.">
        <title>The distribution of antibiotic resistance genes in chicken gut microbiota commensals.</title>
        <authorList>
            <person name="Juricova H."/>
            <person name="Matiasovicova J."/>
            <person name="Kubasova T."/>
            <person name="Cejkova D."/>
            <person name="Rychlik I."/>
        </authorList>
    </citation>
    <scope>NUCLEOTIDE SEQUENCE [LARGE SCALE GENOMIC DNA]</scope>
    <source>
        <strain evidence="13 14">An425</strain>
    </source>
</reference>
<proteinExistence type="inferred from homology"/>
<feature type="domain" description="Glycosyltransferase family 28 N-terminal" evidence="11">
    <location>
        <begin position="7"/>
        <end position="138"/>
    </location>
</feature>
<evidence type="ECO:0000256" key="7">
    <source>
        <dbReference type="ARBA" id="ARBA00023136"/>
    </source>
</evidence>
<dbReference type="Pfam" id="PF03033">
    <property type="entry name" value="Glyco_transf_28"/>
    <property type="match status" value="1"/>
</dbReference>
<comment type="catalytic activity">
    <reaction evidence="10">
        <text>di-trans,octa-cis-undecaprenyl diphospho-N-acetyl-alpha-D-muramoyl-L-alanyl-D-glutamyl-meso-2,6-diaminopimeloyl-D-alanyl-D-alanine + UDP-N-acetyl-alpha-D-glucosamine = di-trans,octa-cis-undecaprenyl diphospho-[N-acetyl-alpha-D-glucosaminyl-(1-&gt;4)]-N-acetyl-alpha-D-muramoyl-L-alanyl-D-glutamyl-meso-2,6-diaminopimeloyl-D-alanyl-D-alanine + UDP + H(+)</text>
        <dbReference type="Rhea" id="RHEA:31227"/>
        <dbReference type="ChEBI" id="CHEBI:15378"/>
        <dbReference type="ChEBI" id="CHEBI:57705"/>
        <dbReference type="ChEBI" id="CHEBI:58223"/>
        <dbReference type="ChEBI" id="CHEBI:61387"/>
        <dbReference type="ChEBI" id="CHEBI:61388"/>
        <dbReference type="EC" id="2.4.1.227"/>
    </reaction>
</comment>
<comment type="pathway">
    <text evidence="10">Cell wall biogenesis; peptidoglycan biosynthesis.</text>
</comment>
<dbReference type="PANTHER" id="PTHR21015">
    <property type="entry name" value="UDP-N-ACETYLGLUCOSAMINE--N-ACETYLMURAMYL-(PENTAPEPTIDE) PYROPHOSPHORYL-UNDECAPRENOL N-ACETYLGLUCOSAMINE TRANSFERASE 1"/>
    <property type="match status" value="1"/>
</dbReference>
<dbReference type="Proteomes" id="UP000728968">
    <property type="component" value="Unassembled WGS sequence"/>
</dbReference>
<keyword evidence="3 10" id="KW-0328">Glycosyltransferase</keyword>
<keyword evidence="9 10" id="KW-0961">Cell wall biogenesis/degradation</keyword>
<evidence type="ECO:0000256" key="10">
    <source>
        <dbReference type="HAMAP-Rule" id="MF_00033"/>
    </source>
</evidence>
<sequence length="358" mass="40152">MRYLKKVILTTGGTGGHIYPALSVAEALRKKGVEVLFVGTSIRMEKDIVPKAGFKFIGLNIAPPRTLKNIFGYIRGVFQGIALVFKEKPDAIIGFGNYISIPVLVGGVLFGKKIYLQEQNANLGGTNKLFYRFAKKIFLAFEKTYDDIPMKYQAKCLVTGNPLREEIYSIKGQKEREKLKVEPNEKILLITGGSLGAKEINDAVLKNWDRILEDKNIRLYWATGEKNYDEISKSIRRAKIQDTVRPYFENMINIMAAADLVVCRAGALTISEIIQLGKPAVVIPYNSIKVGQYANGKLLKDVGAALMYKNSEANLAIEKAFELLGNKNELDIMKINIRNLKQENAAEKIIESLDIWRK</sequence>
<evidence type="ECO:0000313" key="14">
    <source>
        <dbReference type="Proteomes" id="UP000728968"/>
    </source>
</evidence>
<keyword evidence="7 10" id="KW-0472">Membrane</keyword>
<keyword evidence="6 10" id="KW-0573">Peptidoglycan synthesis</keyword>
<accession>A0ABS2G388</accession>
<comment type="caution">
    <text evidence="13">The sequence shown here is derived from an EMBL/GenBank/DDBJ whole genome shotgun (WGS) entry which is preliminary data.</text>
</comment>
<gene>
    <name evidence="10 13" type="primary">murG</name>
    <name evidence="13" type="ORF">H6A04_06005</name>
</gene>
<evidence type="ECO:0000259" key="11">
    <source>
        <dbReference type="Pfam" id="PF03033"/>
    </source>
</evidence>
<keyword evidence="1 10" id="KW-1003">Cell membrane</keyword>
<dbReference type="SUPFAM" id="SSF53756">
    <property type="entry name" value="UDP-Glycosyltransferase/glycogen phosphorylase"/>
    <property type="match status" value="1"/>
</dbReference>
<evidence type="ECO:0000256" key="4">
    <source>
        <dbReference type="ARBA" id="ARBA00022679"/>
    </source>
</evidence>
<comment type="caution">
    <text evidence="10">Lacks conserved residue(s) required for the propagation of feature annotation.</text>
</comment>
<keyword evidence="14" id="KW-1185">Reference proteome</keyword>
<comment type="function">
    <text evidence="10">Cell wall formation. Catalyzes the transfer of a GlcNAc subunit on undecaprenyl-pyrophosphoryl-MurNAc-pentapeptide (lipid intermediate I) to form undecaprenyl-pyrophosphoryl-MurNAc-(pentapeptide)GlcNAc (lipid intermediate II).</text>
</comment>
<dbReference type="InterPro" id="IPR006009">
    <property type="entry name" value="GlcNAc_MurG"/>
</dbReference>
<comment type="subcellular location">
    <subcellularLocation>
        <location evidence="10">Cell membrane</location>
        <topology evidence="10">Peripheral membrane protein</topology>
        <orientation evidence="10">Cytoplasmic side</orientation>
    </subcellularLocation>
</comment>
<dbReference type="Pfam" id="PF04101">
    <property type="entry name" value="Glyco_tran_28_C"/>
    <property type="match status" value="1"/>
</dbReference>
<comment type="similarity">
    <text evidence="10">Belongs to the glycosyltransferase 28 family. MurG subfamily.</text>
</comment>
<evidence type="ECO:0000256" key="3">
    <source>
        <dbReference type="ARBA" id="ARBA00022676"/>
    </source>
</evidence>
<evidence type="ECO:0000256" key="9">
    <source>
        <dbReference type="ARBA" id="ARBA00023316"/>
    </source>
</evidence>
<evidence type="ECO:0000256" key="6">
    <source>
        <dbReference type="ARBA" id="ARBA00022984"/>
    </source>
</evidence>
<dbReference type="CDD" id="cd03785">
    <property type="entry name" value="GT28_MurG"/>
    <property type="match status" value="1"/>
</dbReference>
<keyword evidence="4 10" id="KW-0808">Transferase</keyword>
<dbReference type="NCBIfam" id="TIGR01133">
    <property type="entry name" value="murG"/>
    <property type="match status" value="1"/>
</dbReference>
<feature type="binding site" evidence="10">
    <location>
        <position position="292"/>
    </location>
    <ligand>
        <name>UDP-N-acetyl-alpha-D-glucosamine</name>
        <dbReference type="ChEBI" id="CHEBI:57705"/>
    </ligand>
</feature>
<name>A0ABS2G388_FUSMR</name>
<dbReference type="GO" id="GO:0016757">
    <property type="term" value="F:glycosyltransferase activity"/>
    <property type="evidence" value="ECO:0007669"/>
    <property type="project" value="UniProtKB-KW"/>
</dbReference>
<dbReference type="InterPro" id="IPR004276">
    <property type="entry name" value="GlycoTrans_28_N"/>
</dbReference>
<dbReference type="Gene3D" id="3.40.50.2000">
    <property type="entry name" value="Glycogen Phosphorylase B"/>
    <property type="match status" value="2"/>
</dbReference>
<keyword evidence="2 10" id="KW-0132">Cell division</keyword>
<organism evidence="13 14">
    <name type="scientific">Fusobacterium mortiferum</name>
    <dbReference type="NCBI Taxonomy" id="850"/>
    <lineage>
        <taxon>Bacteria</taxon>
        <taxon>Fusobacteriati</taxon>
        <taxon>Fusobacteriota</taxon>
        <taxon>Fusobacteriia</taxon>
        <taxon>Fusobacteriales</taxon>
        <taxon>Fusobacteriaceae</taxon>
        <taxon>Fusobacterium</taxon>
    </lineage>
</organism>
<dbReference type="HAMAP" id="MF_00033">
    <property type="entry name" value="MurG"/>
    <property type="match status" value="1"/>
</dbReference>
<dbReference type="InterPro" id="IPR007235">
    <property type="entry name" value="Glyco_trans_28_C"/>
</dbReference>
<evidence type="ECO:0000256" key="5">
    <source>
        <dbReference type="ARBA" id="ARBA00022960"/>
    </source>
</evidence>
<feature type="binding site" evidence="10">
    <location>
        <position position="164"/>
    </location>
    <ligand>
        <name>UDP-N-acetyl-alpha-D-glucosamine</name>
        <dbReference type="ChEBI" id="CHEBI:57705"/>
    </ligand>
</feature>
<feature type="binding site" evidence="10">
    <location>
        <begin position="14"/>
        <end position="16"/>
    </location>
    <ligand>
        <name>UDP-N-acetyl-alpha-D-glucosamine</name>
        <dbReference type="ChEBI" id="CHEBI:57705"/>
    </ligand>
</feature>
<evidence type="ECO:0000256" key="8">
    <source>
        <dbReference type="ARBA" id="ARBA00023306"/>
    </source>
</evidence>
<feature type="binding site" evidence="10">
    <location>
        <position position="194"/>
    </location>
    <ligand>
        <name>UDP-N-acetyl-alpha-D-glucosamine</name>
        <dbReference type="ChEBI" id="CHEBI:57705"/>
    </ligand>
</feature>
<evidence type="ECO:0000259" key="12">
    <source>
        <dbReference type="Pfam" id="PF04101"/>
    </source>
</evidence>
<keyword evidence="5 10" id="KW-0133">Cell shape</keyword>